<sequence length="285" mass="31355">MSEIAPVNQTAIAANTDLGNPSAFLFDSERMTALMEFSNLMSRGSVTVPKHLQGKPADCMAITLQAMRWRMDPYIVGSKTHLVNGNLGYEAQLVVAVLKNSGAVKGRPHYEFRGEGNNLECRAGFIPAGEDAVLWTEWLSISGIKVKNSPLWQTNPKQQFGYLQARNWARLYAPDALLGVYTEDELQVMPSQPSVRDMGQAEEVARPALPAYPQADFDKNLPGWRNVVESGRKSAPDLLAMLQTKATFSAEQQEAILALGVIEQDAAEVDDPFVRDMEAAEGEQQ</sequence>
<dbReference type="GO" id="GO:0006259">
    <property type="term" value="P:DNA metabolic process"/>
    <property type="evidence" value="ECO:0007669"/>
    <property type="project" value="InterPro"/>
</dbReference>
<protein>
    <submittedName>
        <fullName evidence="1">RecT family protein</fullName>
    </submittedName>
</protein>
<dbReference type="Proteomes" id="UP000060699">
    <property type="component" value="Chromosome"/>
</dbReference>
<reference evidence="1 2" key="1">
    <citation type="submission" date="2015-12" db="EMBL/GenBank/DDBJ databases">
        <title>Complete genome of Roseateles depolymerans KCTC 42856.</title>
        <authorList>
            <person name="Kim K.M."/>
        </authorList>
    </citation>
    <scope>NUCLEOTIDE SEQUENCE [LARGE SCALE GENOMIC DNA]</scope>
    <source>
        <strain evidence="1 2">KCTC 42856</strain>
    </source>
</reference>
<dbReference type="GO" id="GO:0003677">
    <property type="term" value="F:DNA binding"/>
    <property type="evidence" value="ECO:0007669"/>
    <property type="project" value="InterPro"/>
</dbReference>
<dbReference type="Pfam" id="PF03837">
    <property type="entry name" value="RecT"/>
    <property type="match status" value="2"/>
</dbReference>
<evidence type="ECO:0000313" key="2">
    <source>
        <dbReference type="Proteomes" id="UP000060699"/>
    </source>
</evidence>
<keyword evidence="2" id="KW-1185">Reference proteome</keyword>
<organism evidence="1 2">
    <name type="scientific">Roseateles depolymerans</name>
    <dbReference type="NCBI Taxonomy" id="76731"/>
    <lineage>
        <taxon>Bacteria</taxon>
        <taxon>Pseudomonadati</taxon>
        <taxon>Pseudomonadota</taxon>
        <taxon>Betaproteobacteria</taxon>
        <taxon>Burkholderiales</taxon>
        <taxon>Sphaerotilaceae</taxon>
        <taxon>Roseateles</taxon>
    </lineage>
</organism>
<dbReference type="AlphaFoldDB" id="A0A0U3MGN9"/>
<dbReference type="InterPro" id="IPR018330">
    <property type="entry name" value="RecT_fam"/>
</dbReference>
<accession>A0A0U3MGN9</accession>
<name>A0A0U3MGN9_9BURK</name>
<dbReference type="KEGG" id="rdp:RD2015_2196"/>
<proteinExistence type="predicted"/>
<dbReference type="RefSeq" id="WP_058934909.1">
    <property type="nucleotide sequence ID" value="NZ_CP013729.1"/>
</dbReference>
<gene>
    <name evidence="1" type="ORF">RD2015_2196</name>
</gene>
<evidence type="ECO:0000313" key="1">
    <source>
        <dbReference type="EMBL" id="ALV06668.1"/>
    </source>
</evidence>
<dbReference type="STRING" id="76731.RD2015_2196"/>
<dbReference type="EMBL" id="CP013729">
    <property type="protein sequence ID" value="ALV06668.1"/>
    <property type="molecule type" value="Genomic_DNA"/>
</dbReference>